<proteinExistence type="inferred from homology"/>
<comment type="similarity">
    <text evidence="1">Belongs to the 4-hydroxybenzoyl-CoA thioesterase family.</text>
</comment>
<dbReference type="InterPro" id="IPR029069">
    <property type="entry name" value="HotDog_dom_sf"/>
</dbReference>
<protein>
    <submittedName>
        <fullName evidence="3">Uncharacterized protein aq_1494</fullName>
    </submittedName>
</protein>
<dbReference type="Pfam" id="PF13279">
    <property type="entry name" value="4HBT_2"/>
    <property type="match status" value="1"/>
</dbReference>
<dbReference type="GO" id="GO:0016297">
    <property type="term" value="F:fatty acyl-[ACP] hydrolase activity"/>
    <property type="evidence" value="ECO:0007669"/>
    <property type="project" value="TreeGrafter"/>
</dbReference>
<dbReference type="InterPro" id="IPR050563">
    <property type="entry name" value="4-hydroxybenzoyl-CoA_TE"/>
</dbReference>
<reference evidence="3" key="1">
    <citation type="submission" date="2015-07" db="EMBL/GenBank/DDBJ databases">
        <title>Transcriptome Assembly of Anthurium amnicola.</title>
        <authorList>
            <person name="Suzuki J."/>
        </authorList>
    </citation>
    <scope>NUCLEOTIDE SEQUENCE</scope>
</reference>
<keyword evidence="2" id="KW-0378">Hydrolase</keyword>
<name>A0A1D1YC92_9ARAE</name>
<dbReference type="GO" id="GO:0009507">
    <property type="term" value="C:chloroplast"/>
    <property type="evidence" value="ECO:0007669"/>
    <property type="project" value="TreeGrafter"/>
</dbReference>
<evidence type="ECO:0000256" key="2">
    <source>
        <dbReference type="ARBA" id="ARBA00022801"/>
    </source>
</evidence>
<dbReference type="PANTHER" id="PTHR31793:SF27">
    <property type="entry name" value="NOVEL THIOESTERASE SUPERFAMILY DOMAIN AND SAPOSIN A-TYPE DOMAIN CONTAINING PROTEIN (0610012H03RIK)"/>
    <property type="match status" value="1"/>
</dbReference>
<sequence>MEMRLIILHSTSFVSTYSHLLNRVSNAFEVEYKVRNYEVDQYRVVHNACYACYCQQAREEFLESIGVFVEETAESGKSVALAESNLKFLAPLRSGDRFVVSVKVSGLTAARLFFESLIYKLPNDEC</sequence>
<organism evidence="3">
    <name type="scientific">Anthurium amnicola</name>
    <dbReference type="NCBI Taxonomy" id="1678845"/>
    <lineage>
        <taxon>Eukaryota</taxon>
        <taxon>Viridiplantae</taxon>
        <taxon>Streptophyta</taxon>
        <taxon>Embryophyta</taxon>
        <taxon>Tracheophyta</taxon>
        <taxon>Spermatophyta</taxon>
        <taxon>Magnoliopsida</taxon>
        <taxon>Liliopsida</taxon>
        <taxon>Araceae</taxon>
        <taxon>Pothoideae</taxon>
        <taxon>Potheae</taxon>
        <taxon>Anthurium</taxon>
    </lineage>
</organism>
<dbReference type="Gene3D" id="3.10.129.10">
    <property type="entry name" value="Hotdog Thioesterase"/>
    <property type="match status" value="1"/>
</dbReference>
<dbReference type="EMBL" id="GDJX01015701">
    <property type="protein sequence ID" value="JAT52235.1"/>
    <property type="molecule type" value="Transcribed_RNA"/>
</dbReference>
<evidence type="ECO:0000313" key="3">
    <source>
        <dbReference type="EMBL" id="JAT52235.1"/>
    </source>
</evidence>
<dbReference type="AlphaFoldDB" id="A0A1D1YC92"/>
<dbReference type="SUPFAM" id="SSF54637">
    <property type="entry name" value="Thioesterase/thiol ester dehydrase-isomerase"/>
    <property type="match status" value="1"/>
</dbReference>
<dbReference type="CDD" id="cd00586">
    <property type="entry name" value="4HBT"/>
    <property type="match status" value="1"/>
</dbReference>
<gene>
    <name evidence="3" type="primary">aq_1494</name>
    <name evidence="3" type="ORF">g.60633</name>
</gene>
<dbReference type="PANTHER" id="PTHR31793">
    <property type="entry name" value="4-HYDROXYBENZOYL-COA THIOESTERASE FAMILY MEMBER"/>
    <property type="match status" value="1"/>
</dbReference>
<evidence type="ECO:0000256" key="1">
    <source>
        <dbReference type="ARBA" id="ARBA00005953"/>
    </source>
</evidence>
<accession>A0A1D1YC92</accession>